<accession>A0A429ZK91</accession>
<evidence type="ECO:0000313" key="3">
    <source>
        <dbReference type="Proteomes" id="UP000288490"/>
    </source>
</evidence>
<organism evidence="2 3">
    <name type="scientific">Vagococcus bubulae</name>
    <dbReference type="NCBI Taxonomy" id="1977868"/>
    <lineage>
        <taxon>Bacteria</taxon>
        <taxon>Bacillati</taxon>
        <taxon>Bacillota</taxon>
        <taxon>Bacilli</taxon>
        <taxon>Lactobacillales</taxon>
        <taxon>Enterococcaceae</taxon>
        <taxon>Vagococcus</taxon>
    </lineage>
</organism>
<gene>
    <name evidence="2" type="ORF">CBF36_06780</name>
</gene>
<dbReference type="AlphaFoldDB" id="A0A429ZK91"/>
<evidence type="ECO:0000313" key="2">
    <source>
        <dbReference type="EMBL" id="RST94079.1"/>
    </source>
</evidence>
<sequence length="353" mass="41584">MDRGEWKMTIWLEPVTETDTEVLTDILMKSFNSDTQYYFGDNEVGGPPGYDDGTIAQKLIKSENLISFMIYREDERVGCISINSYEREIAYFCVLPDYHQKGIGRTVWQQIESMYGTNEWLVETPDYSLKNHAFYEKLGFVKIGEKMYSPVAKSCVFEKIDKDKLTRDKVKKLIKQQPEFMSLLRIVSELQLNDGWIVAGTIRNYLWNSLLDNHVLDTSTDIDVAFYDVAVSYEKNREIEEHLKQVYPTYKWEVKNQIYMNGHNPNTSTYMSTRDAVYHYPEKCTAIAIRLNQGEIEVFCPYGLDDIEQFKVTPTPYVMRDKKRIKLYNDRQKTKKWQEKYPKLTINYEAMVK</sequence>
<reference evidence="2 3" key="1">
    <citation type="submission" date="2017-05" db="EMBL/GenBank/DDBJ databases">
        <title>Vagococcus spp. assemblies.</title>
        <authorList>
            <person name="Gulvik C.A."/>
        </authorList>
    </citation>
    <scope>NUCLEOTIDE SEQUENCE [LARGE SCALE GENOMIC DNA]</scope>
    <source>
        <strain evidence="2 3">SS1994</strain>
    </source>
</reference>
<dbReference type="SUPFAM" id="SSF55729">
    <property type="entry name" value="Acyl-CoA N-acyltransferases (Nat)"/>
    <property type="match status" value="1"/>
</dbReference>
<name>A0A429ZK91_9ENTE</name>
<dbReference type="EMBL" id="NGJT01000010">
    <property type="protein sequence ID" value="RST94079.1"/>
    <property type="molecule type" value="Genomic_DNA"/>
</dbReference>
<protein>
    <recommendedName>
        <fullName evidence="1">N-acetyltransferase domain-containing protein</fullName>
    </recommendedName>
</protein>
<dbReference type="GO" id="GO:0016747">
    <property type="term" value="F:acyltransferase activity, transferring groups other than amino-acyl groups"/>
    <property type="evidence" value="ECO:0007669"/>
    <property type="project" value="InterPro"/>
</dbReference>
<keyword evidence="3" id="KW-1185">Reference proteome</keyword>
<evidence type="ECO:0000259" key="1">
    <source>
        <dbReference type="PROSITE" id="PS51186"/>
    </source>
</evidence>
<dbReference type="InterPro" id="IPR000182">
    <property type="entry name" value="GNAT_dom"/>
</dbReference>
<dbReference type="InterPro" id="IPR016181">
    <property type="entry name" value="Acyl_CoA_acyltransferase"/>
</dbReference>
<dbReference type="PANTHER" id="PTHR39166:SF1">
    <property type="entry name" value="BLL1166 PROTEIN"/>
    <property type="match status" value="1"/>
</dbReference>
<dbReference type="Pfam" id="PF13508">
    <property type="entry name" value="Acetyltransf_7"/>
    <property type="match status" value="1"/>
</dbReference>
<dbReference type="PROSITE" id="PS51186">
    <property type="entry name" value="GNAT"/>
    <property type="match status" value="1"/>
</dbReference>
<dbReference type="PANTHER" id="PTHR39166">
    <property type="entry name" value="BLL1166 PROTEIN"/>
    <property type="match status" value="1"/>
</dbReference>
<dbReference type="Proteomes" id="UP000288490">
    <property type="component" value="Unassembled WGS sequence"/>
</dbReference>
<feature type="domain" description="N-acetyltransferase" evidence="1">
    <location>
        <begin position="10"/>
        <end position="163"/>
    </location>
</feature>
<comment type="caution">
    <text evidence="2">The sequence shown here is derived from an EMBL/GenBank/DDBJ whole genome shotgun (WGS) entry which is preliminary data.</text>
</comment>
<dbReference type="Pfam" id="PF06042">
    <property type="entry name" value="NTP_transf_6"/>
    <property type="match status" value="1"/>
</dbReference>
<dbReference type="Gene3D" id="3.40.630.30">
    <property type="match status" value="1"/>
</dbReference>
<proteinExistence type="predicted"/>
<dbReference type="InterPro" id="IPR009267">
    <property type="entry name" value="NTP_transf_6"/>
</dbReference>
<dbReference type="CDD" id="cd04301">
    <property type="entry name" value="NAT_SF"/>
    <property type="match status" value="1"/>
</dbReference>